<dbReference type="InterPro" id="IPR050091">
    <property type="entry name" value="PKS_NRPS_Biosynth_Enz"/>
</dbReference>
<dbReference type="Gene3D" id="1.10.1200.10">
    <property type="entry name" value="ACP-like"/>
    <property type="match status" value="1"/>
</dbReference>
<dbReference type="InterPro" id="IPR009081">
    <property type="entry name" value="PP-bd_ACP"/>
</dbReference>
<dbReference type="AlphaFoldDB" id="A0A395NYF1"/>
<dbReference type="PROSITE" id="PS52019">
    <property type="entry name" value="PKS_MFAS_DH"/>
    <property type="match status" value="1"/>
</dbReference>
<evidence type="ECO:0000256" key="2">
    <source>
        <dbReference type="ARBA" id="ARBA00022553"/>
    </source>
</evidence>
<dbReference type="SUPFAM" id="SSF52151">
    <property type="entry name" value="FabD/lysophospholipase-like"/>
    <property type="match status" value="1"/>
</dbReference>
<organism evidence="8 9">
    <name type="scientific">Trichoderma arundinaceum</name>
    <dbReference type="NCBI Taxonomy" id="490622"/>
    <lineage>
        <taxon>Eukaryota</taxon>
        <taxon>Fungi</taxon>
        <taxon>Dikarya</taxon>
        <taxon>Ascomycota</taxon>
        <taxon>Pezizomycotina</taxon>
        <taxon>Sordariomycetes</taxon>
        <taxon>Hypocreomycetidae</taxon>
        <taxon>Hypocreales</taxon>
        <taxon>Hypocreaceae</taxon>
        <taxon>Trichoderma</taxon>
    </lineage>
</organism>
<evidence type="ECO:0000259" key="6">
    <source>
        <dbReference type="PROSITE" id="PS50075"/>
    </source>
</evidence>
<dbReference type="PANTHER" id="PTHR43775:SF37">
    <property type="entry name" value="SI:DKEY-61P9.11"/>
    <property type="match status" value="1"/>
</dbReference>
<dbReference type="NCBIfam" id="TIGR04532">
    <property type="entry name" value="PT_fungal_PKS"/>
    <property type="match status" value="1"/>
</dbReference>
<feature type="domain" description="PKS/mFAS DH" evidence="7">
    <location>
        <begin position="212"/>
        <end position="520"/>
    </location>
</feature>
<gene>
    <name evidence="8" type="ORF">TARUN_1089</name>
</gene>
<dbReference type="EMBL" id="PXOA01000067">
    <property type="protein sequence ID" value="RFU81112.1"/>
    <property type="molecule type" value="Genomic_DNA"/>
</dbReference>
<dbReference type="Gene3D" id="3.10.129.110">
    <property type="entry name" value="Polyketide synthase dehydratase"/>
    <property type="match status" value="1"/>
</dbReference>
<feature type="domain" description="Carrier" evidence="6">
    <location>
        <begin position="577"/>
        <end position="654"/>
    </location>
</feature>
<proteinExistence type="predicted"/>
<dbReference type="InterPro" id="IPR020806">
    <property type="entry name" value="PKS_PP-bd"/>
</dbReference>
<keyword evidence="1" id="KW-0596">Phosphopantetheine</keyword>
<dbReference type="InterPro" id="IPR030918">
    <property type="entry name" value="PT_fungal_PKS"/>
</dbReference>
<evidence type="ECO:0000313" key="8">
    <source>
        <dbReference type="EMBL" id="RFU81112.1"/>
    </source>
</evidence>
<evidence type="ECO:0000256" key="3">
    <source>
        <dbReference type="ARBA" id="ARBA00022679"/>
    </source>
</evidence>
<dbReference type="PROSITE" id="PS50075">
    <property type="entry name" value="CARRIER"/>
    <property type="match status" value="1"/>
</dbReference>
<dbReference type="OrthoDB" id="329835at2759"/>
<dbReference type="InterPro" id="IPR016035">
    <property type="entry name" value="Acyl_Trfase/lysoPLipase"/>
</dbReference>
<accession>A0A395NYF1</accession>
<dbReference type="STRING" id="490622.A0A395NYF1"/>
<sequence>MATHETNSTFLKIPYGFHSAQIEPILEEFQNIAAGVTFTEPHTPIVFCLTGSVIEGQKSISPAYLARQAREAVQFTKALSSCDAASFIGENSLVVEIGPDLVCLGIARRTLNIPTSAKLVASLKPSQGSWCTISAVLRAAYETGINIKWPEFHKDFQNSVRLFDLPTYAFDYKTFWTPYEEPETNQLTPIHSDIGKSQPPTYPGFIPSASVQRIESEKIESREITVIYASDISEPALLHAIEGHSVVGQKICPMVVFCDMAMSATKYAYCRLHGRNETPDMSIYNMDMTRALVLSKMGSRPIVSIRSIYEQDRGTASVTFYSHKAGGIVITYGACTVQLIKPNSQKDKNHQIDFFLRSRMMTLQELSKEKKAHTFLKPVVYRLFSNVVSYKECYQGLEEVVVDTGCSDGVGIVKLKATDNEGRFFLNPFWNDSAIHLCGFLLNSGLKYSEEDVFICPGFDSWHFLDSLSSEKDYTTYVYMQEVTCRDNSMVGNCYVFDGDRLVQELIGINFQKMGRGVPEMSLKGSATQFTTSDSEHYEPKPQSQQFKFSMKSANVSIPDQQTSRSSSSDGIETPETSNSDVIDMLLAIVARESGIPVDEMLDETAYIDIGVNSLIAVTIFTTLERETGFKLEASFFVEHTTIGEVKCALFERL</sequence>
<feature type="region of interest" description="Disordered" evidence="5">
    <location>
        <begin position="558"/>
        <end position="577"/>
    </location>
</feature>
<dbReference type="InterPro" id="IPR001227">
    <property type="entry name" value="Ac_transferase_dom_sf"/>
</dbReference>
<evidence type="ECO:0000256" key="5">
    <source>
        <dbReference type="SAM" id="MobiDB-lite"/>
    </source>
</evidence>
<evidence type="ECO:0000256" key="4">
    <source>
        <dbReference type="PROSITE-ProRule" id="PRU01363"/>
    </source>
</evidence>
<keyword evidence="2" id="KW-0597">Phosphoprotein</keyword>
<dbReference type="InterPro" id="IPR014043">
    <property type="entry name" value="Acyl_transferase_dom"/>
</dbReference>
<dbReference type="GO" id="GO:0004312">
    <property type="term" value="F:fatty acid synthase activity"/>
    <property type="evidence" value="ECO:0007669"/>
    <property type="project" value="TreeGrafter"/>
</dbReference>
<dbReference type="SMART" id="SM00823">
    <property type="entry name" value="PKS_PP"/>
    <property type="match status" value="1"/>
</dbReference>
<dbReference type="InterPro" id="IPR036736">
    <property type="entry name" value="ACP-like_sf"/>
</dbReference>
<dbReference type="InterPro" id="IPR042104">
    <property type="entry name" value="PKS_dehydratase_sf"/>
</dbReference>
<name>A0A395NYF1_TRIAR</name>
<dbReference type="InterPro" id="IPR049900">
    <property type="entry name" value="PKS_mFAS_DH"/>
</dbReference>
<feature type="region of interest" description="C-terminal hotdog fold" evidence="4">
    <location>
        <begin position="371"/>
        <end position="520"/>
    </location>
</feature>
<dbReference type="GO" id="GO:0044550">
    <property type="term" value="P:secondary metabolite biosynthetic process"/>
    <property type="evidence" value="ECO:0007669"/>
    <property type="project" value="TreeGrafter"/>
</dbReference>
<dbReference type="GO" id="GO:0031177">
    <property type="term" value="F:phosphopantetheine binding"/>
    <property type="evidence" value="ECO:0007669"/>
    <property type="project" value="InterPro"/>
</dbReference>
<dbReference type="Pfam" id="PF00550">
    <property type="entry name" value="PP-binding"/>
    <property type="match status" value="1"/>
</dbReference>
<evidence type="ECO:0000256" key="1">
    <source>
        <dbReference type="ARBA" id="ARBA00022450"/>
    </source>
</evidence>
<dbReference type="SUPFAM" id="SSF47336">
    <property type="entry name" value="ACP-like"/>
    <property type="match status" value="1"/>
</dbReference>
<dbReference type="Gene3D" id="3.40.366.10">
    <property type="entry name" value="Malonyl-Coenzyme A Acyl Carrier Protein, domain 2"/>
    <property type="match status" value="1"/>
</dbReference>
<comment type="caution">
    <text evidence="8">The sequence shown here is derived from an EMBL/GenBank/DDBJ whole genome shotgun (WGS) entry which is preliminary data.</text>
</comment>
<dbReference type="PANTHER" id="PTHR43775">
    <property type="entry name" value="FATTY ACID SYNTHASE"/>
    <property type="match status" value="1"/>
</dbReference>
<dbReference type="SMART" id="SM00827">
    <property type="entry name" value="PKS_AT"/>
    <property type="match status" value="1"/>
</dbReference>
<feature type="active site" description="Proton acceptor; for dehydratase activity" evidence="4">
    <location>
        <position position="244"/>
    </location>
</feature>
<feature type="active site" description="Proton donor; for dehydratase activity" evidence="4">
    <location>
        <position position="432"/>
    </location>
</feature>
<protein>
    <submittedName>
        <fullName evidence="8">Polyketide synthase</fullName>
    </submittedName>
</protein>
<dbReference type="GO" id="GO:0006633">
    <property type="term" value="P:fatty acid biosynthetic process"/>
    <property type="evidence" value="ECO:0007669"/>
    <property type="project" value="TreeGrafter"/>
</dbReference>
<evidence type="ECO:0000259" key="7">
    <source>
        <dbReference type="PROSITE" id="PS52019"/>
    </source>
</evidence>
<reference evidence="8 9" key="1">
    <citation type="journal article" date="2018" name="PLoS Pathog.">
        <title>Evolution of structural diversity of trichothecenes, a family of toxins produced by plant pathogenic and entomopathogenic fungi.</title>
        <authorList>
            <person name="Proctor R.H."/>
            <person name="McCormick S.P."/>
            <person name="Kim H.S."/>
            <person name="Cardoza R.E."/>
            <person name="Stanley A.M."/>
            <person name="Lindo L."/>
            <person name="Kelly A."/>
            <person name="Brown D.W."/>
            <person name="Lee T."/>
            <person name="Vaughan M.M."/>
            <person name="Alexander N.J."/>
            <person name="Busman M."/>
            <person name="Gutierrez S."/>
        </authorList>
    </citation>
    <scope>NUCLEOTIDE SEQUENCE [LARGE SCALE GENOMIC DNA]</scope>
    <source>
        <strain evidence="8 9">IBT 40837</strain>
    </source>
</reference>
<evidence type="ECO:0000313" key="9">
    <source>
        <dbReference type="Proteomes" id="UP000266272"/>
    </source>
</evidence>
<dbReference type="Proteomes" id="UP000266272">
    <property type="component" value="Unassembled WGS sequence"/>
</dbReference>
<keyword evidence="3" id="KW-0808">Transferase</keyword>
<keyword evidence="9" id="KW-1185">Reference proteome</keyword>
<feature type="region of interest" description="N-terminal hotdog fold" evidence="4">
    <location>
        <begin position="212"/>
        <end position="342"/>
    </location>
</feature>